<evidence type="ECO:0000313" key="2">
    <source>
        <dbReference type="Proteomes" id="UP000838763"/>
    </source>
</evidence>
<dbReference type="AlphaFoldDB" id="A0A9P1GYB5"/>
<keyword evidence="2" id="KW-1185">Reference proteome</keyword>
<sequence>MRFKKLPLGKKADFTSVDAGDTAWMKKVYMYVGRGMRMTGEVKKLAKAIAVVQRKQNQPEGEEALEVIEIVKYKLLFSDRPEPIGSRE</sequence>
<dbReference type="EMBL" id="CALLCH030000003">
    <property type="protein sequence ID" value="CAI4212121.1"/>
    <property type="molecule type" value="Genomic_DNA"/>
</dbReference>
<dbReference type="GO" id="GO:0031390">
    <property type="term" value="C:Ctf18 RFC-like complex"/>
    <property type="evidence" value="ECO:0007669"/>
    <property type="project" value="InterPro"/>
</dbReference>
<organism evidence="1 2">
    <name type="scientific">Parascedosporium putredinis</name>
    <dbReference type="NCBI Taxonomy" id="1442378"/>
    <lineage>
        <taxon>Eukaryota</taxon>
        <taxon>Fungi</taxon>
        <taxon>Dikarya</taxon>
        <taxon>Ascomycota</taxon>
        <taxon>Pezizomycotina</taxon>
        <taxon>Sordariomycetes</taxon>
        <taxon>Hypocreomycetidae</taxon>
        <taxon>Microascales</taxon>
        <taxon>Microascaceae</taxon>
        <taxon>Parascedosporium</taxon>
    </lineage>
</organism>
<evidence type="ECO:0000313" key="1">
    <source>
        <dbReference type="EMBL" id="CAI4212121.1"/>
    </source>
</evidence>
<protein>
    <submittedName>
        <fullName evidence="1">Uncharacterized protein</fullName>
    </submittedName>
</protein>
<accession>A0A9P1GYB5</accession>
<proteinExistence type="predicted"/>
<gene>
    <name evidence="1" type="ORF">PPNO1_LOCUS1889</name>
</gene>
<comment type="caution">
    <text evidence="1">The sequence shown here is derived from an EMBL/GenBank/DDBJ whole genome shotgun (WGS) entry which is preliminary data.</text>
</comment>
<dbReference type="OrthoDB" id="121932at2759"/>
<name>A0A9P1GYB5_9PEZI</name>
<reference evidence="1" key="1">
    <citation type="submission" date="2022-11" db="EMBL/GenBank/DDBJ databases">
        <authorList>
            <person name="Scott C."/>
            <person name="Bruce N."/>
        </authorList>
    </citation>
    <scope>NUCLEOTIDE SEQUENCE</scope>
</reference>
<dbReference type="Pfam" id="PF09696">
    <property type="entry name" value="Ctf8"/>
    <property type="match status" value="1"/>
</dbReference>
<dbReference type="InterPro" id="IPR018607">
    <property type="entry name" value="Ctf8"/>
</dbReference>
<dbReference type="Proteomes" id="UP000838763">
    <property type="component" value="Unassembled WGS sequence"/>
</dbReference>
<dbReference type="GO" id="GO:0007064">
    <property type="term" value="P:mitotic sister chromatid cohesion"/>
    <property type="evidence" value="ECO:0007669"/>
    <property type="project" value="InterPro"/>
</dbReference>